<proteinExistence type="predicted"/>
<evidence type="ECO:0000313" key="2">
    <source>
        <dbReference type="EMBL" id="GAT51256.1"/>
    </source>
</evidence>
<evidence type="ECO:0000313" key="3">
    <source>
        <dbReference type="Proteomes" id="UP000815677"/>
    </source>
</evidence>
<gene>
    <name evidence="2" type="ORF">MCHLO_08414</name>
</gene>
<reference evidence="2" key="1">
    <citation type="submission" date="2014-09" db="EMBL/GenBank/DDBJ databases">
        <title>Genome sequence of the luminous mushroom Mycena chlorophos for searching fungal bioluminescence genes.</title>
        <authorList>
            <person name="Tanaka Y."/>
            <person name="Kasuga D."/>
            <person name="Oba Y."/>
            <person name="Hase S."/>
            <person name="Sato K."/>
            <person name="Oba Y."/>
            <person name="Sakakibara Y."/>
        </authorList>
    </citation>
    <scope>NUCLEOTIDE SEQUENCE</scope>
</reference>
<protein>
    <submittedName>
        <fullName evidence="2">Uncharacterized protein</fullName>
    </submittedName>
</protein>
<feature type="region of interest" description="Disordered" evidence="1">
    <location>
        <begin position="132"/>
        <end position="156"/>
    </location>
</feature>
<dbReference type="EMBL" id="DF847094">
    <property type="protein sequence ID" value="GAT51256.1"/>
    <property type="molecule type" value="Genomic_DNA"/>
</dbReference>
<keyword evidence="3" id="KW-1185">Reference proteome</keyword>
<evidence type="ECO:0000256" key="1">
    <source>
        <dbReference type="SAM" id="MobiDB-lite"/>
    </source>
</evidence>
<sequence length="156" mass="17497">MWHTTSSRLGWAQMVSNIYDKRISAQPFCRKPLSTKRGKAGLQVVRITAKYKTLRARRPLLVTSTRRDDGAGDLVDERMHTFFASQRAAHGLKLNLDPLLSSSFSGSGKTRRNYAYLAQRIQVCDRLFSQPLASNASPRNPVRTDSRTPRAGGYAN</sequence>
<dbReference type="Proteomes" id="UP000815677">
    <property type="component" value="Unassembled WGS sequence"/>
</dbReference>
<organism evidence="2 3">
    <name type="scientific">Mycena chlorophos</name>
    <name type="common">Agaric fungus</name>
    <name type="synonym">Agaricus chlorophos</name>
    <dbReference type="NCBI Taxonomy" id="658473"/>
    <lineage>
        <taxon>Eukaryota</taxon>
        <taxon>Fungi</taxon>
        <taxon>Dikarya</taxon>
        <taxon>Basidiomycota</taxon>
        <taxon>Agaricomycotina</taxon>
        <taxon>Agaricomycetes</taxon>
        <taxon>Agaricomycetidae</taxon>
        <taxon>Agaricales</taxon>
        <taxon>Marasmiineae</taxon>
        <taxon>Mycenaceae</taxon>
        <taxon>Mycena</taxon>
    </lineage>
</organism>
<accession>A0ABQ0LJQ5</accession>
<name>A0ABQ0LJQ5_MYCCL</name>